<evidence type="ECO:0000313" key="1">
    <source>
        <dbReference type="EMBL" id="GAL64805.1"/>
    </source>
</evidence>
<reference evidence="1 2" key="1">
    <citation type="journal article" date="2014" name="Genome Announc.">
        <title>Draft Genome Sequences of Marine Flavobacterium Algibacter lectus Strains SS8 and NR4.</title>
        <authorList>
            <person name="Takatani N."/>
            <person name="Nakanishi M."/>
            <person name="Meirelles P."/>
            <person name="Mino S."/>
            <person name="Suda W."/>
            <person name="Oshima K."/>
            <person name="Hattori M."/>
            <person name="Ohkuma M."/>
            <person name="Hosokawa M."/>
            <person name="Miyashita K."/>
            <person name="Thompson F.L."/>
            <person name="Niwa A."/>
            <person name="Sawabe T."/>
            <person name="Sawabe T."/>
        </authorList>
    </citation>
    <scope>NUCLEOTIDE SEQUENCE [LARGE SCALE GENOMIC DNA]</scope>
    <source>
        <strain evidence="1 2">JCM 19300</strain>
    </source>
</reference>
<dbReference type="Proteomes" id="UP000029644">
    <property type="component" value="Unassembled WGS sequence"/>
</dbReference>
<protein>
    <submittedName>
        <fullName evidence="1">Uncharacterized protein</fullName>
    </submittedName>
</protein>
<dbReference type="EMBL" id="BBNQ01000023">
    <property type="protein sequence ID" value="GAL64805.1"/>
    <property type="molecule type" value="Genomic_DNA"/>
</dbReference>
<proteinExistence type="predicted"/>
<organism evidence="1 2">
    <name type="scientific">Algibacter lectus</name>
    <dbReference type="NCBI Taxonomy" id="221126"/>
    <lineage>
        <taxon>Bacteria</taxon>
        <taxon>Pseudomonadati</taxon>
        <taxon>Bacteroidota</taxon>
        <taxon>Flavobacteriia</taxon>
        <taxon>Flavobacteriales</taxon>
        <taxon>Flavobacteriaceae</taxon>
        <taxon>Algibacter</taxon>
    </lineage>
</organism>
<dbReference type="AlphaFoldDB" id="A0A090VJ54"/>
<sequence>MKTMFGFTLEASFSTFLLHEEIATIKNKKQILIFMFHV</sequence>
<accession>A0A090VJ54</accession>
<name>A0A090VJ54_9FLAO</name>
<comment type="caution">
    <text evidence="1">The sequence shown here is derived from an EMBL/GenBank/DDBJ whole genome shotgun (WGS) entry which is preliminary data.</text>
</comment>
<gene>
    <name evidence="1" type="ORF">JCM19300_3125</name>
</gene>
<evidence type="ECO:0000313" key="2">
    <source>
        <dbReference type="Proteomes" id="UP000029644"/>
    </source>
</evidence>